<evidence type="ECO:0000313" key="3">
    <source>
        <dbReference type="Proteomes" id="UP000051952"/>
    </source>
</evidence>
<feature type="chain" id="PRO_5006621274" description="Membrane-associated protein" evidence="1">
    <location>
        <begin position="25"/>
        <end position="1070"/>
    </location>
</feature>
<feature type="signal peptide" evidence="1">
    <location>
        <begin position="1"/>
        <end position="24"/>
    </location>
</feature>
<name>A0A0S4IHM2_BODSA</name>
<evidence type="ECO:0008006" key="4">
    <source>
        <dbReference type="Google" id="ProtNLM"/>
    </source>
</evidence>
<proteinExistence type="predicted"/>
<gene>
    <name evidence="2" type="ORF">BSAL_51260</name>
</gene>
<accession>A0A0S4IHM2</accession>
<dbReference type="EMBL" id="CYKH01000057">
    <property type="protein sequence ID" value="CUE66578.1"/>
    <property type="molecule type" value="Genomic_DNA"/>
</dbReference>
<reference evidence="3" key="1">
    <citation type="submission" date="2015-09" db="EMBL/GenBank/DDBJ databases">
        <authorList>
            <consortium name="Pathogen Informatics"/>
        </authorList>
    </citation>
    <scope>NUCLEOTIDE SEQUENCE [LARGE SCALE GENOMIC DNA]</scope>
    <source>
        <strain evidence="3">Lake Konstanz</strain>
    </source>
</reference>
<dbReference type="AlphaFoldDB" id="A0A0S4IHM2"/>
<evidence type="ECO:0000313" key="2">
    <source>
        <dbReference type="EMBL" id="CUE66578.1"/>
    </source>
</evidence>
<organism evidence="2 3">
    <name type="scientific">Bodo saltans</name>
    <name type="common">Flagellated protozoan</name>
    <dbReference type="NCBI Taxonomy" id="75058"/>
    <lineage>
        <taxon>Eukaryota</taxon>
        <taxon>Discoba</taxon>
        <taxon>Euglenozoa</taxon>
        <taxon>Kinetoplastea</taxon>
        <taxon>Metakinetoplastina</taxon>
        <taxon>Eubodonida</taxon>
        <taxon>Bodonidae</taxon>
        <taxon>Bodo</taxon>
    </lineage>
</organism>
<keyword evidence="1" id="KW-0732">Signal</keyword>
<dbReference type="Proteomes" id="UP000051952">
    <property type="component" value="Unassembled WGS sequence"/>
</dbReference>
<protein>
    <recommendedName>
        <fullName evidence="4">Membrane-associated protein</fullName>
    </recommendedName>
</protein>
<evidence type="ECO:0000256" key="1">
    <source>
        <dbReference type="SAM" id="SignalP"/>
    </source>
</evidence>
<dbReference type="VEuPathDB" id="TriTrypDB:BSAL_51260"/>
<sequence length="1070" mass="117931">MRRHHFLLTTAILAVLNMLHVAQTWSACRGPEETRASLQFTRSPPKKLSPQLSLVTTSPKLMASSAARFYADAAMVNAAVAYRGEWLRGDQEKTHVASADGRDLRPLSDARAWMCTSAGGGLFESEATNVRFSPSRHAMRKLVVGHSTFALPTELCRQPVRTLDLRGGPLLWSHLLTPGYDAGCQHGLQHTPFTSVEIPNHHHDAPASSVAQCFSLCMAFRSCTAFSLIVPNGRGGGQQCQLFRCLLDRPSSHHQRSPQYMEWTPTVPFNSNSAVASNTHNNNVSQQNNDDDRFGVLHMIMDMRRLVLDPSWFRDSVHNNGDDGSSSSIAAHTSDPFASTSNKSDVAALDTSMLLILRSFGGLVWNLEQFDMPFLPAAQVVALDSVYGDVRSDFFGTVDFRVVAIDRTMHSNIIAEASLAEMNDARFSPQIDDRSDDIVCTRWQRSRLPLHEPCEGVTTLMNLLLPMTSGRAQVGGHVLRNVESFVGSTLCILAEVIVTSAPKAPQVDASVGAFAMKSVRLHRLTPIDSASGELPMYLSPYREEPVRVVHGSHCGNRDNISNDNNNNSSTVWWCLQGTLVLSASPPSENTTTSVSIPDVQWGSNIVLMMRLLPHSEGHHTSRQRATITNTTTTLEMVDSFYAKVGPFGTALFTDVMFHAASFGESFASSISSTSPVTVVAEAYLYHDGPLLKFTPSGPMLASWGMTLTELPPGYQLLDDTSAKSQILPLSAGHLAAASATPTTTPILISIAVHACPECLVQLLANIRLYAMPCAVVVHIAPTSSGGTMTATEVALSIAKEARTTSFPSQMPVYLNNRRIVTVNSQMYLHLVHLRNAAYMIHDHPIILWSHMVWMQSNERLLKGGIGDYVKKFDISVPRVVSQPHLASTVRFHQLNPRYYTLREMFNIAQSHRSLTQLRDTHRRSLLNSLTRFASPSPLSPPVFPVSMNRMFSPQAVFCEGIYFNRSIAAFLSDLVESTIDTDIQSSSDALYAAVEYVSSILLEFAIAHFNIDNERVGQRTSLLAWTRRDFFVTADDVHMIRKRQGHPPFSAKRFIRTAPAVINSSSLPLY</sequence>
<dbReference type="PROSITE" id="PS51257">
    <property type="entry name" value="PROKAR_LIPOPROTEIN"/>
    <property type="match status" value="1"/>
</dbReference>
<keyword evidence="3" id="KW-1185">Reference proteome</keyword>